<organism evidence="1">
    <name type="scientific">Arundo donax</name>
    <name type="common">Giant reed</name>
    <name type="synonym">Donax arundinaceus</name>
    <dbReference type="NCBI Taxonomy" id="35708"/>
    <lineage>
        <taxon>Eukaryota</taxon>
        <taxon>Viridiplantae</taxon>
        <taxon>Streptophyta</taxon>
        <taxon>Embryophyta</taxon>
        <taxon>Tracheophyta</taxon>
        <taxon>Spermatophyta</taxon>
        <taxon>Magnoliopsida</taxon>
        <taxon>Liliopsida</taxon>
        <taxon>Poales</taxon>
        <taxon>Poaceae</taxon>
        <taxon>PACMAD clade</taxon>
        <taxon>Arundinoideae</taxon>
        <taxon>Arundineae</taxon>
        <taxon>Arundo</taxon>
    </lineage>
</organism>
<evidence type="ECO:0000313" key="1">
    <source>
        <dbReference type="EMBL" id="JAD55793.1"/>
    </source>
</evidence>
<name>A0A0A9B0X2_ARUDO</name>
<dbReference type="EMBL" id="GBRH01242102">
    <property type="protein sequence ID" value="JAD55793.1"/>
    <property type="molecule type" value="Transcribed_RNA"/>
</dbReference>
<sequence>MVRISTCTELQVVYSADLRISMLLSSFILHLEACSQSCCV</sequence>
<protein>
    <submittedName>
        <fullName evidence="1">Uncharacterized protein</fullName>
    </submittedName>
</protein>
<dbReference type="AlphaFoldDB" id="A0A0A9B0X2"/>
<reference evidence="1" key="2">
    <citation type="journal article" date="2015" name="Data Brief">
        <title>Shoot transcriptome of the giant reed, Arundo donax.</title>
        <authorList>
            <person name="Barrero R.A."/>
            <person name="Guerrero F.D."/>
            <person name="Moolhuijzen P."/>
            <person name="Goolsby J.A."/>
            <person name="Tidwell J."/>
            <person name="Bellgard S.E."/>
            <person name="Bellgard M.I."/>
        </authorList>
    </citation>
    <scope>NUCLEOTIDE SEQUENCE</scope>
    <source>
        <tissue evidence="1">Shoot tissue taken approximately 20 cm above the soil surface</tissue>
    </source>
</reference>
<reference evidence="1" key="1">
    <citation type="submission" date="2014-09" db="EMBL/GenBank/DDBJ databases">
        <authorList>
            <person name="Magalhaes I.L.F."/>
            <person name="Oliveira U."/>
            <person name="Santos F.R."/>
            <person name="Vidigal T.H.D.A."/>
            <person name="Brescovit A.D."/>
            <person name="Santos A.J."/>
        </authorList>
    </citation>
    <scope>NUCLEOTIDE SEQUENCE</scope>
    <source>
        <tissue evidence="1">Shoot tissue taken approximately 20 cm above the soil surface</tissue>
    </source>
</reference>
<proteinExistence type="predicted"/>
<accession>A0A0A9B0X2</accession>